<protein>
    <submittedName>
        <fullName evidence="1">Molybdopterin synthase sulfur carrier subunit</fullName>
    </submittedName>
</protein>
<evidence type="ECO:0000313" key="1">
    <source>
        <dbReference type="EMBL" id="PEN07696.1"/>
    </source>
</evidence>
<comment type="caution">
    <text evidence="1">The sequence shown here is derived from an EMBL/GenBank/DDBJ whole genome shotgun (WGS) entry which is preliminary data.</text>
</comment>
<reference evidence="1 2" key="1">
    <citation type="submission" date="2017-10" db="EMBL/GenBank/DDBJ databases">
        <title>Draft genome of Longimonas halophila.</title>
        <authorList>
            <person name="Goh K.M."/>
            <person name="Shamsir M.S."/>
            <person name="Lim S.W."/>
        </authorList>
    </citation>
    <scope>NUCLEOTIDE SEQUENCE [LARGE SCALE GENOMIC DNA]</scope>
    <source>
        <strain evidence="1 2">KCTC 42399</strain>
    </source>
</reference>
<dbReference type="AlphaFoldDB" id="A0A2H3P1E5"/>
<dbReference type="PANTHER" id="PTHR38031">
    <property type="entry name" value="SULFUR CARRIER PROTEIN SLR0821-RELATED"/>
    <property type="match status" value="1"/>
</dbReference>
<dbReference type="OrthoDB" id="9156098at2"/>
<gene>
    <name evidence="1" type="ORF">CRI93_06855</name>
</gene>
<dbReference type="InterPro" id="IPR054834">
    <property type="entry name" value="SAMP1_3"/>
</dbReference>
<dbReference type="PANTHER" id="PTHR38031:SF1">
    <property type="entry name" value="SULFUR CARRIER PROTEIN CYSO"/>
    <property type="match status" value="1"/>
</dbReference>
<dbReference type="EMBL" id="PDEP01000005">
    <property type="protein sequence ID" value="PEN07696.1"/>
    <property type="molecule type" value="Genomic_DNA"/>
</dbReference>
<dbReference type="Gene3D" id="3.10.20.30">
    <property type="match status" value="1"/>
</dbReference>
<keyword evidence="2" id="KW-1185">Reference proteome</keyword>
<dbReference type="SUPFAM" id="SSF54285">
    <property type="entry name" value="MoaD/ThiS"/>
    <property type="match status" value="1"/>
</dbReference>
<dbReference type="InterPro" id="IPR012675">
    <property type="entry name" value="Beta-grasp_dom_sf"/>
</dbReference>
<accession>A0A2H3P1E5</accession>
<dbReference type="RefSeq" id="WP_098061883.1">
    <property type="nucleotide sequence ID" value="NZ_PDEP01000005.1"/>
</dbReference>
<dbReference type="Pfam" id="PF02597">
    <property type="entry name" value="ThiS"/>
    <property type="match status" value="1"/>
</dbReference>
<organism evidence="1 2">
    <name type="scientific">Longimonas halophila</name>
    <dbReference type="NCBI Taxonomy" id="1469170"/>
    <lineage>
        <taxon>Bacteria</taxon>
        <taxon>Pseudomonadati</taxon>
        <taxon>Rhodothermota</taxon>
        <taxon>Rhodothermia</taxon>
        <taxon>Rhodothermales</taxon>
        <taxon>Salisaetaceae</taxon>
        <taxon>Longimonas</taxon>
    </lineage>
</organism>
<dbReference type="Proteomes" id="UP000221024">
    <property type="component" value="Unassembled WGS sequence"/>
</dbReference>
<dbReference type="InterPro" id="IPR016155">
    <property type="entry name" value="Mopterin_synth/thiamin_S_b"/>
</dbReference>
<sequence>MSTPTVTLHIPTPLRSATDDQATVNATGDTVRTALQNLVERYPDLKSNLYNDDGALRQFVNIYVDDEDIRYLDGPDTALTDGADVSIVPSIAGGRSR</sequence>
<dbReference type="NCBIfam" id="NF041918">
    <property type="entry name" value="SAMP1"/>
    <property type="match status" value="1"/>
</dbReference>
<dbReference type="InterPro" id="IPR052045">
    <property type="entry name" value="Sulfur_Carrier/Prot_Modifier"/>
</dbReference>
<evidence type="ECO:0000313" key="2">
    <source>
        <dbReference type="Proteomes" id="UP000221024"/>
    </source>
</evidence>
<dbReference type="InterPro" id="IPR003749">
    <property type="entry name" value="ThiS/MoaD-like"/>
</dbReference>
<proteinExistence type="predicted"/>
<name>A0A2H3P1E5_9BACT</name>